<sequence>MLLPVTTEDLDLAPPDGAFWTVLRKLAVGLVVACAIALIAGFLAATAGGVA</sequence>
<comment type="caution">
    <text evidence="2">The sequence shown here is derived from an EMBL/GenBank/DDBJ whole genome shotgun (WGS) entry which is preliminary data.</text>
</comment>
<evidence type="ECO:0000256" key="1">
    <source>
        <dbReference type="SAM" id="Phobius"/>
    </source>
</evidence>
<gene>
    <name evidence="2" type="ORF">HNP48_005028</name>
</gene>
<proteinExistence type="predicted"/>
<keyword evidence="1" id="KW-1133">Transmembrane helix</keyword>
<keyword evidence="3" id="KW-1185">Reference proteome</keyword>
<keyword evidence="1" id="KW-0812">Transmembrane</keyword>
<organism evidence="2 3">
    <name type="scientific">Acidovorax soli</name>
    <dbReference type="NCBI Taxonomy" id="592050"/>
    <lineage>
        <taxon>Bacteria</taxon>
        <taxon>Pseudomonadati</taxon>
        <taxon>Pseudomonadota</taxon>
        <taxon>Betaproteobacteria</taxon>
        <taxon>Burkholderiales</taxon>
        <taxon>Comamonadaceae</taxon>
        <taxon>Acidovorax</taxon>
    </lineage>
</organism>
<keyword evidence="1" id="KW-0472">Membrane</keyword>
<evidence type="ECO:0000313" key="3">
    <source>
        <dbReference type="Proteomes" id="UP000575083"/>
    </source>
</evidence>
<name>A0A7X0UBP3_9BURK</name>
<reference evidence="2 3" key="1">
    <citation type="submission" date="2020-08" db="EMBL/GenBank/DDBJ databases">
        <title>Functional genomics of gut bacteria from endangered species of beetles.</title>
        <authorList>
            <person name="Carlos-Shanley C."/>
        </authorList>
    </citation>
    <scope>NUCLEOTIDE SEQUENCE [LARGE SCALE GENOMIC DNA]</scope>
    <source>
        <strain evidence="2 3">S00198</strain>
    </source>
</reference>
<dbReference type="Proteomes" id="UP000575083">
    <property type="component" value="Unassembled WGS sequence"/>
</dbReference>
<feature type="transmembrane region" description="Helical" evidence="1">
    <location>
        <begin position="26"/>
        <end position="50"/>
    </location>
</feature>
<evidence type="ECO:0000313" key="2">
    <source>
        <dbReference type="EMBL" id="MBB6562318.1"/>
    </source>
</evidence>
<accession>A0A7X0UBP3</accession>
<dbReference type="EMBL" id="JACHLK010000012">
    <property type="protein sequence ID" value="MBB6562318.1"/>
    <property type="molecule type" value="Genomic_DNA"/>
</dbReference>
<protein>
    <submittedName>
        <fullName evidence="2">Uncharacterized protein</fullName>
    </submittedName>
</protein>
<dbReference type="AlphaFoldDB" id="A0A7X0UBP3"/>